<evidence type="ECO:0000256" key="8">
    <source>
        <dbReference type="SAM" id="MobiDB-lite"/>
    </source>
</evidence>
<dbReference type="GO" id="GO:0005815">
    <property type="term" value="C:microtubule organizing center"/>
    <property type="evidence" value="ECO:0007669"/>
    <property type="project" value="TreeGrafter"/>
</dbReference>
<dbReference type="OrthoDB" id="46159at2759"/>
<keyword evidence="5" id="KW-0493">Microtubule</keyword>
<dbReference type="GO" id="GO:0060172">
    <property type="term" value="P:astral microtubule depolymerization"/>
    <property type="evidence" value="ECO:0007669"/>
    <property type="project" value="TreeGrafter"/>
</dbReference>
<keyword evidence="4" id="KW-0132">Cell division</keyword>
<keyword evidence="6" id="KW-0498">Mitosis</keyword>
<evidence type="ECO:0000256" key="5">
    <source>
        <dbReference type="ARBA" id="ARBA00022701"/>
    </source>
</evidence>
<dbReference type="SMART" id="SM01349">
    <property type="entry name" value="TOG"/>
    <property type="match status" value="2"/>
</dbReference>
<dbReference type="InterPro" id="IPR016024">
    <property type="entry name" value="ARM-type_fold"/>
</dbReference>
<feature type="compositionally biased region" description="Low complexity" evidence="8">
    <location>
        <begin position="797"/>
        <end position="819"/>
    </location>
</feature>
<feature type="region of interest" description="Disordered" evidence="8">
    <location>
        <begin position="655"/>
        <end position="880"/>
    </location>
</feature>
<organism evidence="11 12">
    <name type="scientific">Aspergillus clavatus (strain ATCC 1007 / CBS 513.65 / DSM 816 / NCTC 3887 / NRRL 1 / QM 1276 / 107)</name>
    <dbReference type="NCBI Taxonomy" id="344612"/>
    <lineage>
        <taxon>Eukaryota</taxon>
        <taxon>Fungi</taxon>
        <taxon>Dikarya</taxon>
        <taxon>Ascomycota</taxon>
        <taxon>Pezizomycotina</taxon>
        <taxon>Eurotiomycetes</taxon>
        <taxon>Eurotiomycetidae</taxon>
        <taxon>Eurotiales</taxon>
        <taxon>Aspergillaceae</taxon>
        <taxon>Aspergillus</taxon>
        <taxon>Aspergillus subgen. Fumigati</taxon>
    </lineage>
</organism>
<evidence type="ECO:0000256" key="9">
    <source>
        <dbReference type="SAM" id="SignalP"/>
    </source>
</evidence>
<evidence type="ECO:0000256" key="7">
    <source>
        <dbReference type="ARBA" id="ARBA00024889"/>
    </source>
</evidence>
<evidence type="ECO:0000313" key="12">
    <source>
        <dbReference type="Proteomes" id="UP000006701"/>
    </source>
</evidence>
<dbReference type="PANTHER" id="PTHR21567">
    <property type="entry name" value="CLASP"/>
    <property type="match status" value="1"/>
</dbReference>
<dbReference type="eggNOG" id="ENOG502QT5T">
    <property type="taxonomic scope" value="Eukaryota"/>
</dbReference>
<comment type="subunit">
    <text evidence="3">Interacts with microtubules.</text>
</comment>
<dbReference type="Gene3D" id="1.25.10.10">
    <property type="entry name" value="Leucine-rich Repeat Variant"/>
    <property type="match status" value="3"/>
</dbReference>
<reference evidence="11 12" key="1">
    <citation type="journal article" date="2008" name="PLoS Genet.">
        <title>Genomic islands in the pathogenic filamentous fungus Aspergillus fumigatus.</title>
        <authorList>
            <person name="Fedorova N.D."/>
            <person name="Khaldi N."/>
            <person name="Joardar V.S."/>
            <person name="Maiti R."/>
            <person name="Amedeo P."/>
            <person name="Anderson M.J."/>
            <person name="Crabtree J."/>
            <person name="Silva J.C."/>
            <person name="Badger J.H."/>
            <person name="Albarraq A."/>
            <person name="Angiuoli S."/>
            <person name="Bussey H."/>
            <person name="Bowyer P."/>
            <person name="Cotty P.J."/>
            <person name="Dyer P.S."/>
            <person name="Egan A."/>
            <person name="Galens K."/>
            <person name="Fraser-Liggett C.M."/>
            <person name="Haas B.J."/>
            <person name="Inman J.M."/>
            <person name="Kent R."/>
            <person name="Lemieux S."/>
            <person name="Malavazi I."/>
            <person name="Orvis J."/>
            <person name="Roemer T."/>
            <person name="Ronning C.M."/>
            <person name="Sundaram J.P."/>
            <person name="Sutton G."/>
            <person name="Turner G."/>
            <person name="Venter J.C."/>
            <person name="White O.R."/>
            <person name="Whitty B.R."/>
            <person name="Youngman P."/>
            <person name="Wolfe K.H."/>
            <person name="Goldman G.H."/>
            <person name="Wortman J.R."/>
            <person name="Jiang B."/>
            <person name="Denning D.W."/>
            <person name="Nierman W.C."/>
        </authorList>
    </citation>
    <scope>NUCLEOTIDE SEQUENCE [LARGE SCALE GENOMIC DNA]</scope>
    <source>
        <strain evidence="12">ATCC 1007 / CBS 513.65 / DSM 816 / NCTC 3887 / NRRL 1</strain>
    </source>
</reference>
<feature type="compositionally biased region" description="Polar residues" evidence="8">
    <location>
        <begin position="1053"/>
        <end position="1066"/>
    </location>
</feature>
<dbReference type="OMA" id="GNAPHDF"/>
<dbReference type="HOGENOM" id="CLU_004060_0_0_1"/>
<comment type="similarity">
    <text evidence="2">Belongs to the CLASP family.</text>
</comment>
<evidence type="ECO:0000259" key="10">
    <source>
        <dbReference type="SMART" id="SM01349"/>
    </source>
</evidence>
<feature type="compositionally biased region" description="Basic and acidic residues" evidence="8">
    <location>
        <begin position="365"/>
        <end position="381"/>
    </location>
</feature>
<feature type="compositionally biased region" description="Low complexity" evidence="8">
    <location>
        <begin position="1067"/>
        <end position="1080"/>
    </location>
</feature>
<dbReference type="RefSeq" id="XP_001268988.1">
    <property type="nucleotide sequence ID" value="XM_001268987.1"/>
</dbReference>
<feature type="region of interest" description="Disordered" evidence="8">
    <location>
        <begin position="911"/>
        <end position="975"/>
    </location>
</feature>
<evidence type="ECO:0000256" key="4">
    <source>
        <dbReference type="ARBA" id="ARBA00022618"/>
    </source>
</evidence>
<feature type="region of interest" description="Disordered" evidence="8">
    <location>
        <begin position="1052"/>
        <end position="1172"/>
    </location>
</feature>
<feature type="signal peptide" evidence="9">
    <location>
        <begin position="1"/>
        <end position="20"/>
    </location>
</feature>
<dbReference type="GO" id="GO:0051301">
    <property type="term" value="P:cell division"/>
    <property type="evidence" value="ECO:0007669"/>
    <property type="project" value="UniProtKB-KW"/>
</dbReference>
<keyword evidence="9" id="KW-0732">Signal</keyword>
<dbReference type="GeneID" id="4701138"/>
<dbReference type="PANTHER" id="PTHR21567:SF9">
    <property type="entry name" value="CLIP-ASSOCIATING PROTEIN"/>
    <property type="match status" value="1"/>
</dbReference>
<dbReference type="Proteomes" id="UP000006701">
    <property type="component" value="Unassembled WGS sequence"/>
</dbReference>
<dbReference type="InterPro" id="IPR024395">
    <property type="entry name" value="CLASP_N_dom"/>
</dbReference>
<dbReference type="InterPro" id="IPR011989">
    <property type="entry name" value="ARM-like"/>
</dbReference>
<feature type="region of interest" description="Disordered" evidence="8">
    <location>
        <begin position="297"/>
        <end position="420"/>
    </location>
</feature>
<gene>
    <name evidence="11" type="ORF">ACLA_022760</name>
</gene>
<feature type="chain" id="PRO_5002633644" evidence="9">
    <location>
        <begin position="21"/>
        <end position="1416"/>
    </location>
</feature>
<dbReference type="KEGG" id="act:ACLA_022760"/>
<dbReference type="EMBL" id="DS027059">
    <property type="protein sequence ID" value="EAW07562.1"/>
    <property type="molecule type" value="Genomic_DNA"/>
</dbReference>
<evidence type="ECO:0000256" key="6">
    <source>
        <dbReference type="ARBA" id="ARBA00022776"/>
    </source>
</evidence>
<dbReference type="SUPFAM" id="SSF48371">
    <property type="entry name" value="ARM repeat"/>
    <property type="match status" value="1"/>
</dbReference>
<feature type="compositionally biased region" description="Basic and acidic residues" evidence="8">
    <location>
        <begin position="943"/>
        <end position="952"/>
    </location>
</feature>
<evidence type="ECO:0000256" key="1">
    <source>
        <dbReference type="ARBA" id="ARBA00004186"/>
    </source>
</evidence>
<dbReference type="GO" id="GO:1990023">
    <property type="term" value="C:mitotic spindle midzone"/>
    <property type="evidence" value="ECO:0007669"/>
    <property type="project" value="TreeGrafter"/>
</dbReference>
<comment type="function">
    <text evidence="7">Microtubule binding protein that promotes the stabilization of dynamic microtubules. Required for mitotic spindle formation.</text>
</comment>
<dbReference type="GO" id="GO:0005881">
    <property type="term" value="C:cytoplasmic microtubule"/>
    <property type="evidence" value="ECO:0007669"/>
    <property type="project" value="TreeGrafter"/>
</dbReference>
<protein>
    <submittedName>
        <fullName evidence="11">HEAT repeat protein</fullName>
    </submittedName>
</protein>
<dbReference type="GO" id="GO:0005876">
    <property type="term" value="C:spindle microtubule"/>
    <property type="evidence" value="ECO:0007669"/>
    <property type="project" value="TreeGrafter"/>
</dbReference>
<evidence type="ECO:0000256" key="3">
    <source>
        <dbReference type="ARBA" id="ARBA00011375"/>
    </source>
</evidence>
<sequence>MCSFLVLVWWTICALNPSAWNPVTIALALTLFISCSPHKFLCYLFTFIFLYVPLVVTPAEVKQFISKMESRATELVVALKNSNLSVDTKVGHLLGIKSDIKQKNVPEGAVPPIFESVRLAISSQHSSLSGAGFSTLGHLLKRLFIQEQHHLISVQGRILYPLLVERLGDHRERIRAQAAQAFTDLWLAASEEVEQYVLEQALTSKNPRAKEMSMIWLSNMTKNYGLLFRSYVPSLVACLEDADSAVRNTAKSTVIELFENAPERAKSDLRRQMAAHNVRKSFVNAILAGIGLGSTDSDFTSRPASRADGLVHRPMSRAEIQPSRSMSRLAGAPLRPVSRAEHAHSSVSQESVPSRPASVLSSHSESYREFSRETAEPERPKSRLAPARAESERTHASHPVAVNVAPLPQPSRPSSQEGEKVDPLFMSSARQVDELVRDLLPHFEGRESEDNWLRREKGVLTLRRLTHGNAPDDFASAYFTGMKSLLDGIFKVVNSLRTTMSTNGCLLIQDFARRCGPRIDPMVEIMMQNLIKLCGGMKKISAQNGNATVDAVIENATFTTRILQHVSSACQDKNVQLRLYAAGWLKTLIQKQSRHKSSIEHGGGLDMIDKSLKKCLADANPGVREAMRGTFWMFYRVWPDRANDILSNLDNKSRSLLEKDPANPNVDRTALKTTAPLRKGAASGSSTIAGRSALKEAIAAQKKARLAPAKATPPPRPESAQSALPEKHSSSHTLSKPSVRTVPTGAALSSLSSAPMRPAAKPRRPELNRPATADPYAGRRTAATDSSLRQSNRIDGSPSAPKSKTSTPSSKPVSSTGSSRNRADPAGTTRDRPKRLILPKTRAPDSHSKQPLKPTKTHSRNNSDEIMPVHSPRSEFSAAIGSPRSPIFAQLGSPLAPPAHLIQEQGYVDDVVDPTPQSVPTTEQLLQTPSHDPAAGPSGSVQRRRESREYAAKSEPVAIYEDATPSKSDHEERGSSSAIVLIENQPPNPSPKPSKADTNSPIVVNNRVSTQDDLVPHLTGGSGFLTEAGPAVVEASELPHSVAETSKGPFTHASLSVNQQPDPVTDSSESLEPSSSSSLPTGSPMANNNENNAFFGTKPPNISLVNRSPPKHNVLEELPSNEPGHRDNKLRQPAPGKTGDEATTPAEDPSRRRWKKVETAERRRSISPRSKDPIKAREMLDKGIQRIRAKTMDILGYRKLQGLIRYHDSIFTDEDKYDEMLLALFDELESPPDDKKQPLGRPLDLKTQVLLTIRFMFIHNKLYFSAYYPKALSALVMARKYYDGSCHIVSGLEETADDIITVCEPSDVIDPVLDVIITEEKDEKGYRAILMGVSVLTRIIGRLNSRKDGTLEHPLERLGEFAANQLTDRQPDVRRLTVQLCVQLHKMVADDEDFWRILGNPRENSRNLLTYYIFKK</sequence>
<dbReference type="GO" id="GO:0090307">
    <property type="term" value="P:mitotic spindle assembly"/>
    <property type="evidence" value="ECO:0007669"/>
    <property type="project" value="TreeGrafter"/>
</dbReference>
<feature type="compositionally biased region" description="Polar residues" evidence="8">
    <location>
        <begin position="915"/>
        <end position="930"/>
    </location>
</feature>
<feature type="domain" description="TOG" evidence="10">
    <location>
        <begin position="425"/>
        <end position="670"/>
    </location>
</feature>
<feature type="compositionally biased region" description="Basic and acidic residues" evidence="8">
    <location>
        <begin position="1148"/>
        <end position="1172"/>
    </location>
</feature>
<name>A1CPJ1_ASPCL</name>
<proteinExistence type="inferred from homology"/>
<dbReference type="Pfam" id="PF12348">
    <property type="entry name" value="CLASP_N"/>
    <property type="match status" value="2"/>
</dbReference>
<dbReference type="InterPro" id="IPR034085">
    <property type="entry name" value="TOG"/>
</dbReference>
<feature type="compositionally biased region" description="Polar residues" evidence="8">
    <location>
        <begin position="1084"/>
        <end position="1094"/>
    </location>
</feature>
<dbReference type="STRING" id="344612.A1CPJ1"/>
<evidence type="ECO:0000313" key="11">
    <source>
        <dbReference type="EMBL" id="EAW07562.1"/>
    </source>
</evidence>
<feature type="compositionally biased region" description="Polar residues" evidence="8">
    <location>
        <begin position="783"/>
        <end position="794"/>
    </location>
</feature>
<dbReference type="VEuPathDB" id="FungiDB:ACLA_022760"/>
<evidence type="ECO:0000256" key="2">
    <source>
        <dbReference type="ARBA" id="ARBA00009549"/>
    </source>
</evidence>
<dbReference type="GO" id="GO:0008017">
    <property type="term" value="F:microtubule binding"/>
    <property type="evidence" value="ECO:0007669"/>
    <property type="project" value="TreeGrafter"/>
</dbReference>
<keyword evidence="6" id="KW-0131">Cell cycle</keyword>
<comment type="subcellular location">
    <subcellularLocation>
        <location evidence="1">Cytoplasm</location>
        <location evidence="1">Cytoskeleton</location>
        <location evidence="1">Spindle</location>
    </subcellularLocation>
</comment>
<accession>A1CPJ1</accession>
<feature type="domain" description="TOG" evidence="10">
    <location>
        <begin position="68"/>
        <end position="287"/>
    </location>
</feature>
<keyword evidence="12" id="KW-1185">Reference proteome</keyword>